<dbReference type="CDD" id="cd00090">
    <property type="entry name" value="HTH_ARSR"/>
    <property type="match status" value="1"/>
</dbReference>
<evidence type="ECO:0000313" key="5">
    <source>
        <dbReference type="EMBL" id="MDA2803670.1"/>
    </source>
</evidence>
<dbReference type="Pfam" id="PF12840">
    <property type="entry name" value="HTH_20"/>
    <property type="match status" value="1"/>
</dbReference>
<evidence type="ECO:0000256" key="2">
    <source>
        <dbReference type="ARBA" id="ARBA00023125"/>
    </source>
</evidence>
<comment type="caution">
    <text evidence="5">The sequence shown here is derived from an EMBL/GenBank/DDBJ whole genome shotgun (WGS) entry which is preliminary data.</text>
</comment>
<dbReference type="InterPro" id="IPR011991">
    <property type="entry name" value="ArsR-like_HTH"/>
</dbReference>
<evidence type="ECO:0000256" key="3">
    <source>
        <dbReference type="ARBA" id="ARBA00023163"/>
    </source>
</evidence>
<dbReference type="PANTHER" id="PTHR43132">
    <property type="entry name" value="ARSENICAL RESISTANCE OPERON REPRESSOR ARSR-RELATED"/>
    <property type="match status" value="1"/>
</dbReference>
<keyword evidence="1" id="KW-0805">Transcription regulation</keyword>
<keyword evidence="3" id="KW-0804">Transcription</keyword>
<dbReference type="EMBL" id="JAQFWP010000005">
    <property type="protein sequence ID" value="MDA2803670.1"/>
    <property type="molecule type" value="Genomic_DNA"/>
</dbReference>
<protein>
    <submittedName>
        <fullName evidence="5">Helix-turn-helix domain-containing protein</fullName>
    </submittedName>
</protein>
<dbReference type="SUPFAM" id="SSF46785">
    <property type="entry name" value="Winged helix' DNA-binding domain"/>
    <property type="match status" value="1"/>
</dbReference>
<dbReference type="PRINTS" id="PR00778">
    <property type="entry name" value="HTHARSR"/>
</dbReference>
<evidence type="ECO:0000256" key="1">
    <source>
        <dbReference type="ARBA" id="ARBA00023015"/>
    </source>
</evidence>
<dbReference type="Gene3D" id="1.10.10.10">
    <property type="entry name" value="Winged helix-like DNA-binding domain superfamily/Winged helix DNA-binding domain"/>
    <property type="match status" value="1"/>
</dbReference>
<organism evidence="5 6">
    <name type="scientific">Nocardiopsis suaedae</name>
    <dbReference type="NCBI Taxonomy" id="3018444"/>
    <lineage>
        <taxon>Bacteria</taxon>
        <taxon>Bacillati</taxon>
        <taxon>Actinomycetota</taxon>
        <taxon>Actinomycetes</taxon>
        <taxon>Streptosporangiales</taxon>
        <taxon>Nocardiopsidaceae</taxon>
        <taxon>Nocardiopsis</taxon>
    </lineage>
</organism>
<dbReference type="InterPro" id="IPR001845">
    <property type="entry name" value="HTH_ArsR_DNA-bd_dom"/>
</dbReference>
<reference evidence="5" key="1">
    <citation type="submission" date="2023-01" db="EMBL/GenBank/DDBJ databases">
        <title>Draft genome sequence of Nocardiopsis sp. LSu2-4 isolated from halophytes.</title>
        <authorList>
            <person name="Duangmal K."/>
            <person name="Chantavorakit T."/>
        </authorList>
    </citation>
    <scope>NUCLEOTIDE SEQUENCE</scope>
    <source>
        <strain evidence="5">LSu2-4</strain>
    </source>
</reference>
<keyword evidence="6" id="KW-1185">Reference proteome</keyword>
<dbReference type="InterPro" id="IPR051011">
    <property type="entry name" value="Metal_resp_trans_reg"/>
</dbReference>
<proteinExistence type="predicted"/>
<dbReference type="PANTHER" id="PTHR43132:SF6">
    <property type="entry name" value="HTH-TYPE TRANSCRIPTIONAL REPRESSOR CZRA"/>
    <property type="match status" value="1"/>
</dbReference>
<dbReference type="Proteomes" id="UP001165685">
    <property type="component" value="Unassembled WGS sequence"/>
</dbReference>
<feature type="domain" description="HTH arsR-type" evidence="4">
    <location>
        <begin position="215"/>
        <end position="301"/>
    </location>
</feature>
<dbReference type="SMART" id="SM00418">
    <property type="entry name" value="HTH_ARSR"/>
    <property type="match status" value="1"/>
</dbReference>
<keyword evidence="2" id="KW-0238">DNA-binding</keyword>
<dbReference type="RefSeq" id="WP_270676162.1">
    <property type="nucleotide sequence ID" value="NZ_JAQFWP010000005.1"/>
</dbReference>
<dbReference type="PROSITE" id="PS50987">
    <property type="entry name" value="HTH_ARSR_2"/>
    <property type="match status" value="1"/>
</dbReference>
<evidence type="ECO:0000259" key="4">
    <source>
        <dbReference type="PROSITE" id="PS50987"/>
    </source>
</evidence>
<evidence type="ECO:0000313" key="6">
    <source>
        <dbReference type="Proteomes" id="UP001165685"/>
    </source>
</evidence>
<dbReference type="InterPro" id="IPR036388">
    <property type="entry name" value="WH-like_DNA-bd_sf"/>
</dbReference>
<sequence>MNSLHLLQHRQGAVAFGAWRGEVRRTLADGGADERALRTLLALAPNASYCPDFLTPADPAADPEEGIENVLATPRPRIRRELDIMAARVRAPTPPLPLAEGGAGALKALGDALRTYRRGALSPYWNRVRDHVQADLHGRLGALRSAGTEGLLSSLAPILRWRPPVLEADYPFDREVHLGGRGLLLVPSLFCWARPVMPADPALPPVLVYPVDRAPDWAHPPERPTGLEPLLGPTRARLLELVGDGGGRTTTGLAGVAAVSPATVSKHLNVLRDAGLVRTRHEGRRALHWATGLGRDLLERS</sequence>
<accession>A0ABT4TG97</accession>
<gene>
    <name evidence="5" type="ORF">O4U47_04035</name>
</gene>
<dbReference type="InterPro" id="IPR036390">
    <property type="entry name" value="WH_DNA-bd_sf"/>
</dbReference>
<name>A0ABT4TG97_9ACTN</name>